<dbReference type="Proteomes" id="UP001610335">
    <property type="component" value="Unassembled WGS sequence"/>
</dbReference>
<dbReference type="EMBL" id="JBFXLS010000067">
    <property type="protein sequence ID" value="KAL2820905.1"/>
    <property type="molecule type" value="Genomic_DNA"/>
</dbReference>
<reference evidence="1 2" key="1">
    <citation type="submission" date="2024-07" db="EMBL/GenBank/DDBJ databases">
        <title>Section-level genome sequencing and comparative genomics of Aspergillus sections Usti and Cavernicolus.</title>
        <authorList>
            <consortium name="Lawrence Berkeley National Laboratory"/>
            <person name="Nybo J.L."/>
            <person name="Vesth T.C."/>
            <person name="Theobald S."/>
            <person name="Frisvad J.C."/>
            <person name="Larsen T.O."/>
            <person name="Kjaerboelling I."/>
            <person name="Rothschild-Mancinelli K."/>
            <person name="Lyhne E.K."/>
            <person name="Kogle M.E."/>
            <person name="Barry K."/>
            <person name="Clum A."/>
            <person name="Na H."/>
            <person name="Ledsgaard L."/>
            <person name="Lin J."/>
            <person name="Lipzen A."/>
            <person name="Kuo A."/>
            <person name="Riley R."/>
            <person name="Mondo S."/>
            <person name="LaButti K."/>
            <person name="Haridas S."/>
            <person name="Pangalinan J."/>
            <person name="Salamov A.A."/>
            <person name="Simmons B.A."/>
            <person name="Magnuson J.K."/>
            <person name="Chen J."/>
            <person name="Drula E."/>
            <person name="Henrissat B."/>
            <person name="Wiebenga A."/>
            <person name="Lubbers R.J."/>
            <person name="Gomes A.C."/>
            <person name="Makela M.R."/>
            <person name="Stajich J."/>
            <person name="Grigoriev I.V."/>
            <person name="Mortensen U.H."/>
            <person name="De vries R.P."/>
            <person name="Baker S.E."/>
            <person name="Andersen M.R."/>
        </authorList>
    </citation>
    <scope>NUCLEOTIDE SEQUENCE [LARGE SCALE GENOMIC DNA]</scope>
    <source>
        <strain evidence="1 2">CBS 600.67</strain>
    </source>
</reference>
<gene>
    <name evidence="1" type="ORF">BDW59DRAFT_150495</name>
</gene>
<evidence type="ECO:0000313" key="1">
    <source>
        <dbReference type="EMBL" id="KAL2820905.1"/>
    </source>
</evidence>
<organism evidence="1 2">
    <name type="scientific">Aspergillus cavernicola</name>
    <dbReference type="NCBI Taxonomy" id="176166"/>
    <lineage>
        <taxon>Eukaryota</taxon>
        <taxon>Fungi</taxon>
        <taxon>Dikarya</taxon>
        <taxon>Ascomycota</taxon>
        <taxon>Pezizomycotina</taxon>
        <taxon>Eurotiomycetes</taxon>
        <taxon>Eurotiomycetidae</taxon>
        <taxon>Eurotiales</taxon>
        <taxon>Aspergillaceae</taxon>
        <taxon>Aspergillus</taxon>
        <taxon>Aspergillus subgen. Nidulantes</taxon>
    </lineage>
</organism>
<comment type="caution">
    <text evidence="1">The sequence shown here is derived from an EMBL/GenBank/DDBJ whole genome shotgun (WGS) entry which is preliminary data.</text>
</comment>
<sequence>MIEASLSCVWSVSRTAALTRALKNPWHQSRARVSTRCKITGVRRKMSLDSVKSVQVDAGSLNERLNYTPSLSNGDNGLA</sequence>
<protein>
    <submittedName>
        <fullName evidence="1">Uncharacterized protein</fullName>
    </submittedName>
</protein>
<evidence type="ECO:0000313" key="2">
    <source>
        <dbReference type="Proteomes" id="UP001610335"/>
    </source>
</evidence>
<proteinExistence type="predicted"/>
<name>A0ABR4HZP7_9EURO</name>
<keyword evidence="2" id="KW-1185">Reference proteome</keyword>
<accession>A0ABR4HZP7</accession>